<reference evidence="3" key="4">
    <citation type="journal article" date="2015" name="G3 (Bethesda)">
        <title>Genome sequences of three phytopathogenic species of the Magnaporthaceae family of fungi.</title>
        <authorList>
            <person name="Okagaki L.H."/>
            <person name="Nunes C.C."/>
            <person name="Sailsbery J."/>
            <person name="Clay B."/>
            <person name="Brown D."/>
            <person name="John T."/>
            <person name="Oh Y."/>
            <person name="Young N."/>
            <person name="Fitzgerald M."/>
            <person name="Haas B.J."/>
            <person name="Zeng Q."/>
            <person name="Young S."/>
            <person name="Adiconis X."/>
            <person name="Fan L."/>
            <person name="Levin J.Z."/>
            <person name="Mitchell T.K."/>
            <person name="Okubara P.A."/>
            <person name="Farman M.L."/>
            <person name="Kohn L.M."/>
            <person name="Birren B."/>
            <person name="Ma L.-J."/>
            <person name="Dean R.A."/>
        </authorList>
    </citation>
    <scope>NUCLEOTIDE SEQUENCE</scope>
    <source>
        <strain evidence="3">R3-111a-1</strain>
    </source>
</reference>
<reference evidence="2" key="3">
    <citation type="submission" date="2010-09" db="EMBL/GenBank/DDBJ databases">
        <title>Annotation of Gaeumannomyces graminis var. tritici R3-111a-1.</title>
        <authorList>
            <consortium name="The Broad Institute Genome Sequencing Platform"/>
            <person name="Ma L.-J."/>
            <person name="Dead R."/>
            <person name="Young S.K."/>
            <person name="Zeng Q."/>
            <person name="Gargeya S."/>
            <person name="Fitzgerald M."/>
            <person name="Haas B."/>
            <person name="Abouelleil A."/>
            <person name="Alvarado L."/>
            <person name="Arachchi H.M."/>
            <person name="Berlin A."/>
            <person name="Brown A."/>
            <person name="Chapman S.B."/>
            <person name="Chen Z."/>
            <person name="Dunbar C."/>
            <person name="Freedman E."/>
            <person name="Gearin G."/>
            <person name="Gellesch M."/>
            <person name="Goldberg J."/>
            <person name="Griggs A."/>
            <person name="Gujja S."/>
            <person name="Heiman D."/>
            <person name="Howarth C."/>
            <person name="Larson L."/>
            <person name="Lui A."/>
            <person name="MacDonald P.J.P."/>
            <person name="Mehta T."/>
            <person name="Montmayeur A."/>
            <person name="Murphy C."/>
            <person name="Neiman D."/>
            <person name="Pearson M."/>
            <person name="Priest M."/>
            <person name="Roberts A."/>
            <person name="Saif S."/>
            <person name="Shea T."/>
            <person name="Shenoy N."/>
            <person name="Sisk P."/>
            <person name="Stolte C."/>
            <person name="Sykes S."/>
            <person name="Yandava C."/>
            <person name="Wortman J."/>
            <person name="Nusbaum C."/>
            <person name="Birren B."/>
        </authorList>
    </citation>
    <scope>NUCLEOTIDE SEQUENCE</scope>
    <source>
        <strain evidence="2">R3-111a-1</strain>
    </source>
</reference>
<proteinExistence type="predicted"/>
<sequence length="63" mass="7199">MSYGINNIRDFLINANPALMALANNEHLRNHALRRFDRDPPPYESSTESEEADQEATLKQRVG</sequence>
<dbReference type="HOGENOM" id="CLU_2885907_0_0_1"/>
<dbReference type="RefSeq" id="XP_009230357.1">
    <property type="nucleotide sequence ID" value="XM_009232093.1"/>
</dbReference>
<dbReference type="VEuPathDB" id="FungiDB:GGTG_14165"/>
<reference evidence="2" key="2">
    <citation type="submission" date="2010-07" db="EMBL/GenBank/DDBJ databases">
        <authorList>
            <consortium name="The Broad Institute Genome Sequencing Platform"/>
            <consortium name="Broad Institute Genome Sequencing Center for Infectious Disease"/>
            <person name="Ma L.-J."/>
            <person name="Dead R."/>
            <person name="Young S."/>
            <person name="Zeng Q."/>
            <person name="Koehrsen M."/>
            <person name="Alvarado L."/>
            <person name="Berlin A."/>
            <person name="Chapman S.B."/>
            <person name="Chen Z."/>
            <person name="Freedman E."/>
            <person name="Gellesch M."/>
            <person name="Goldberg J."/>
            <person name="Griggs A."/>
            <person name="Gujja S."/>
            <person name="Heilman E.R."/>
            <person name="Heiman D."/>
            <person name="Hepburn T."/>
            <person name="Howarth C."/>
            <person name="Jen D."/>
            <person name="Larson L."/>
            <person name="Mehta T."/>
            <person name="Neiman D."/>
            <person name="Pearson M."/>
            <person name="Roberts A."/>
            <person name="Saif S."/>
            <person name="Shea T."/>
            <person name="Shenoy N."/>
            <person name="Sisk P."/>
            <person name="Stolte C."/>
            <person name="Sykes S."/>
            <person name="Walk T."/>
            <person name="White J."/>
            <person name="Yandava C."/>
            <person name="Haas B."/>
            <person name="Nusbaum C."/>
            <person name="Birren B."/>
        </authorList>
    </citation>
    <scope>NUCLEOTIDE SEQUENCE</scope>
    <source>
        <strain evidence="2">R3-111a-1</strain>
    </source>
</reference>
<protein>
    <submittedName>
        <fullName evidence="2 3">Uncharacterized protein</fullName>
    </submittedName>
</protein>
<evidence type="ECO:0000256" key="1">
    <source>
        <dbReference type="SAM" id="MobiDB-lite"/>
    </source>
</evidence>
<dbReference type="Proteomes" id="UP000006039">
    <property type="component" value="Unassembled WGS sequence"/>
</dbReference>
<feature type="region of interest" description="Disordered" evidence="1">
    <location>
        <begin position="34"/>
        <end position="63"/>
    </location>
</feature>
<keyword evidence="4" id="KW-1185">Reference proteome</keyword>
<gene>
    <name evidence="3" type="primary">20354623</name>
    <name evidence="2" type="ORF">GGTG_14165</name>
</gene>
<name>J3PKU6_GAET3</name>
<evidence type="ECO:0000313" key="3">
    <source>
        <dbReference type="EnsemblFungi" id="EJT68255"/>
    </source>
</evidence>
<dbReference type="EnsemblFungi" id="EJT68255">
    <property type="protein sequence ID" value="EJT68255"/>
    <property type="gene ID" value="GGTG_14165"/>
</dbReference>
<dbReference type="EMBL" id="GL385553">
    <property type="protein sequence ID" value="EJT68255.1"/>
    <property type="molecule type" value="Genomic_DNA"/>
</dbReference>
<evidence type="ECO:0000313" key="4">
    <source>
        <dbReference type="Proteomes" id="UP000006039"/>
    </source>
</evidence>
<reference evidence="4" key="1">
    <citation type="submission" date="2010-07" db="EMBL/GenBank/DDBJ databases">
        <title>The genome sequence of Gaeumannomyces graminis var. tritici strain R3-111a-1.</title>
        <authorList>
            <consortium name="The Broad Institute Genome Sequencing Platform"/>
            <person name="Ma L.-J."/>
            <person name="Dead R."/>
            <person name="Young S."/>
            <person name="Zeng Q."/>
            <person name="Koehrsen M."/>
            <person name="Alvarado L."/>
            <person name="Berlin A."/>
            <person name="Chapman S.B."/>
            <person name="Chen Z."/>
            <person name="Freedman E."/>
            <person name="Gellesch M."/>
            <person name="Goldberg J."/>
            <person name="Griggs A."/>
            <person name="Gujja S."/>
            <person name="Heilman E.R."/>
            <person name="Heiman D."/>
            <person name="Hepburn T."/>
            <person name="Howarth C."/>
            <person name="Jen D."/>
            <person name="Larson L."/>
            <person name="Mehta T."/>
            <person name="Neiman D."/>
            <person name="Pearson M."/>
            <person name="Roberts A."/>
            <person name="Saif S."/>
            <person name="Shea T."/>
            <person name="Shenoy N."/>
            <person name="Sisk P."/>
            <person name="Stolte C."/>
            <person name="Sykes S."/>
            <person name="Walk T."/>
            <person name="White J."/>
            <person name="Yandava C."/>
            <person name="Haas B."/>
            <person name="Nusbaum C."/>
            <person name="Birren B."/>
        </authorList>
    </citation>
    <scope>NUCLEOTIDE SEQUENCE [LARGE SCALE GENOMIC DNA]</scope>
    <source>
        <strain evidence="4">R3-111a-1</strain>
    </source>
</reference>
<dbReference type="GeneID" id="20354623"/>
<dbReference type="AlphaFoldDB" id="J3PKU6"/>
<evidence type="ECO:0000313" key="2">
    <source>
        <dbReference type="EMBL" id="EJT68255.1"/>
    </source>
</evidence>
<accession>J3PKU6</accession>
<organism evidence="2">
    <name type="scientific">Gaeumannomyces tritici (strain R3-111a-1)</name>
    <name type="common">Wheat and barley take-all root rot fungus</name>
    <name type="synonym">Gaeumannomyces graminis var. tritici</name>
    <dbReference type="NCBI Taxonomy" id="644352"/>
    <lineage>
        <taxon>Eukaryota</taxon>
        <taxon>Fungi</taxon>
        <taxon>Dikarya</taxon>
        <taxon>Ascomycota</taxon>
        <taxon>Pezizomycotina</taxon>
        <taxon>Sordariomycetes</taxon>
        <taxon>Sordariomycetidae</taxon>
        <taxon>Magnaporthales</taxon>
        <taxon>Magnaporthaceae</taxon>
        <taxon>Gaeumannomyces</taxon>
    </lineage>
</organism>
<reference evidence="3" key="5">
    <citation type="submission" date="2018-04" db="UniProtKB">
        <authorList>
            <consortium name="EnsemblFungi"/>
        </authorList>
    </citation>
    <scope>IDENTIFICATION</scope>
    <source>
        <strain evidence="3">R3-111a-1</strain>
    </source>
</reference>